<feature type="transmembrane region" description="Helical" evidence="1">
    <location>
        <begin position="24"/>
        <end position="44"/>
    </location>
</feature>
<dbReference type="Proteomes" id="UP001317191">
    <property type="component" value="Unassembled WGS sequence"/>
</dbReference>
<feature type="transmembrane region" description="Helical" evidence="1">
    <location>
        <begin position="87"/>
        <end position="105"/>
    </location>
</feature>
<keyword evidence="1" id="KW-0812">Transmembrane</keyword>
<evidence type="ECO:0000313" key="2">
    <source>
        <dbReference type="EMBL" id="MCL9809120.1"/>
    </source>
</evidence>
<reference evidence="2 3" key="1">
    <citation type="submission" date="2022-05" db="EMBL/GenBank/DDBJ databases">
        <title>Flavobacterium sp., isolated from activated sludge.</title>
        <authorList>
            <person name="Ran Q."/>
        </authorList>
    </citation>
    <scope>NUCLEOTIDE SEQUENCE [LARGE SCALE GENOMIC DNA]</scope>
    <source>
        <strain evidence="2 3">HXWNR70</strain>
    </source>
</reference>
<feature type="transmembrane region" description="Helical" evidence="1">
    <location>
        <begin position="322"/>
        <end position="340"/>
    </location>
</feature>
<dbReference type="Pfam" id="PF14897">
    <property type="entry name" value="EpsG"/>
    <property type="match status" value="1"/>
</dbReference>
<proteinExistence type="predicted"/>
<comment type="caution">
    <text evidence="2">The sequence shown here is derived from an EMBL/GenBank/DDBJ whole genome shotgun (WGS) entry which is preliminary data.</text>
</comment>
<keyword evidence="1" id="KW-1133">Transmembrane helix</keyword>
<protein>
    <submittedName>
        <fullName evidence="2">EpsG family protein</fullName>
    </submittedName>
</protein>
<dbReference type="InterPro" id="IPR049458">
    <property type="entry name" value="EpsG-like"/>
</dbReference>
<keyword evidence="3" id="KW-1185">Reference proteome</keyword>
<feature type="transmembrane region" description="Helical" evidence="1">
    <location>
        <begin position="111"/>
        <end position="129"/>
    </location>
</feature>
<evidence type="ECO:0000313" key="3">
    <source>
        <dbReference type="Proteomes" id="UP001317191"/>
    </source>
</evidence>
<keyword evidence="1" id="KW-0472">Membrane</keyword>
<evidence type="ECO:0000256" key="1">
    <source>
        <dbReference type="SAM" id="Phobius"/>
    </source>
</evidence>
<dbReference type="EMBL" id="JAMLJM010000004">
    <property type="protein sequence ID" value="MCL9809120.1"/>
    <property type="molecule type" value="Genomic_DNA"/>
</dbReference>
<gene>
    <name evidence="2" type="ORF">NAT50_07085</name>
</gene>
<sequence>MLILLLLFLILFSALELHKKQTFPLLVLFLLSSLAAFIEGIRWYSGTDFFMYYNSYEKVLNATTEPHNTRYEFCYLYLTKGFKILNIPYTLFLLFLSFFSVLLYSNTIRKFTIYPLTGLLVYFVSIIGFWGSNRQLIAMAIVFFGMNYLMEKKYIKFIVLVLLASCFHTTAITMLFLLLLVHKIDFKKWMILGGGVILLSFLPLESIVIRLLDFNSSFFPYFKERFIVYSQFNEAKVDFFKNLLGLIRKAMPIVFLILFKNKLQHLKGYVFFLNISIVSFLVFFLASLNFTYLLGRFTIYFSIYECIIYSWIGYIVLDKDKWIKYSSLSLFYFFCVFSFFRSLKLYQELFIPYKTIFFTF</sequence>
<feature type="transmembrane region" description="Helical" evidence="1">
    <location>
        <begin position="299"/>
        <end position="317"/>
    </location>
</feature>
<accession>A0ABT0TNR7</accession>
<organism evidence="2 3">
    <name type="scientific">Flavobacterium luminosum</name>
    <dbReference type="NCBI Taxonomy" id="2949086"/>
    <lineage>
        <taxon>Bacteria</taxon>
        <taxon>Pseudomonadati</taxon>
        <taxon>Bacteroidota</taxon>
        <taxon>Flavobacteriia</taxon>
        <taxon>Flavobacteriales</taxon>
        <taxon>Flavobacteriaceae</taxon>
        <taxon>Flavobacterium</taxon>
    </lineage>
</organism>
<feature type="transmembrane region" description="Helical" evidence="1">
    <location>
        <begin position="157"/>
        <end position="182"/>
    </location>
</feature>
<name>A0ABT0TNR7_9FLAO</name>
<feature type="transmembrane region" description="Helical" evidence="1">
    <location>
        <begin position="189"/>
        <end position="212"/>
    </location>
</feature>
<feature type="transmembrane region" description="Helical" evidence="1">
    <location>
        <begin position="271"/>
        <end position="293"/>
    </location>
</feature>
<dbReference type="RefSeq" id="WP_250592527.1">
    <property type="nucleotide sequence ID" value="NZ_JAMLJM010000004.1"/>
</dbReference>